<proteinExistence type="predicted"/>
<reference evidence="2" key="1">
    <citation type="journal article" date="2023" name="Commun. Biol.">
        <title>Genome analysis of Parmales, the sister group of diatoms, reveals the evolutionary specialization of diatoms from phago-mixotrophs to photoautotrophs.</title>
        <authorList>
            <person name="Ban H."/>
            <person name="Sato S."/>
            <person name="Yoshikawa S."/>
            <person name="Yamada K."/>
            <person name="Nakamura Y."/>
            <person name="Ichinomiya M."/>
            <person name="Sato N."/>
            <person name="Blanc-Mathieu R."/>
            <person name="Endo H."/>
            <person name="Kuwata A."/>
            <person name="Ogata H."/>
        </authorList>
    </citation>
    <scope>NUCLEOTIDE SEQUENCE [LARGE SCALE GENOMIC DNA]</scope>
</reference>
<evidence type="ECO:0000313" key="2">
    <source>
        <dbReference type="Proteomes" id="UP001162640"/>
    </source>
</evidence>
<comment type="caution">
    <text evidence="1">The sequence shown here is derived from an EMBL/GenBank/DDBJ whole genome shotgun (WGS) entry which is preliminary data.</text>
</comment>
<protein>
    <submittedName>
        <fullName evidence="1">Uncharacterized protein</fullName>
    </submittedName>
</protein>
<accession>A0A9W6ZMX6</accession>
<sequence length="297" mass="32228">MSTPPTSPTFIIHLYDAPLYPPNLPAMHKLEDKGNVTTLVSSSVLNLYDHMVKGEIGWFGDLDGPDGIITDCVTSANFQDLYTKSLPLLLPLLVRTIIPEIINTSSPRETLTKVQIKATGPGASSLSLSLLSLPTRTSTTSSPNNKVKLPGNSYLDSIHLIDNSDLGLLPLDNVLSNGCIRKSSTAVFLEAQKGENGEDGISLDKEIADSLNLTILKSTSAKKEITFKINEGKKGSCECTFMIPKEMIRFREAAELTLHPVSCGGCYYELKLGDKGVGEEGEVRETTTTARIHYNNV</sequence>
<gene>
    <name evidence="1" type="ORF">TL16_g02347</name>
</gene>
<name>A0A9W6ZMX6_9STRA</name>
<dbReference type="AlphaFoldDB" id="A0A9W6ZMX6"/>
<organism evidence="1 2">
    <name type="scientific">Triparma laevis f. inornata</name>
    <dbReference type="NCBI Taxonomy" id="1714386"/>
    <lineage>
        <taxon>Eukaryota</taxon>
        <taxon>Sar</taxon>
        <taxon>Stramenopiles</taxon>
        <taxon>Ochrophyta</taxon>
        <taxon>Bolidophyceae</taxon>
        <taxon>Parmales</taxon>
        <taxon>Triparmaceae</taxon>
        <taxon>Triparma</taxon>
    </lineage>
</organism>
<dbReference type="EMBL" id="BLQM01000057">
    <property type="protein sequence ID" value="GMH57327.1"/>
    <property type="molecule type" value="Genomic_DNA"/>
</dbReference>
<dbReference type="Proteomes" id="UP001162640">
    <property type="component" value="Unassembled WGS sequence"/>
</dbReference>
<evidence type="ECO:0000313" key="1">
    <source>
        <dbReference type="EMBL" id="GMH57327.1"/>
    </source>
</evidence>